<dbReference type="Gene3D" id="1.10.260.40">
    <property type="entry name" value="lambda repressor-like DNA-binding domains"/>
    <property type="match status" value="1"/>
</dbReference>
<keyword evidence="1" id="KW-0645">Protease</keyword>
<dbReference type="InterPro" id="IPR015927">
    <property type="entry name" value="Peptidase_S24_S26A/B/C"/>
</dbReference>
<dbReference type="GO" id="GO:0003677">
    <property type="term" value="F:DNA binding"/>
    <property type="evidence" value="ECO:0007669"/>
    <property type="project" value="UniProtKB-KW"/>
</dbReference>
<dbReference type="GO" id="GO:0006508">
    <property type="term" value="P:proteolysis"/>
    <property type="evidence" value="ECO:0007669"/>
    <property type="project" value="UniProtKB-KW"/>
</dbReference>
<keyword evidence="3" id="KW-0805">Transcription regulation</keyword>
<dbReference type="Gene3D" id="2.10.109.10">
    <property type="entry name" value="Umud Fragment, subunit A"/>
    <property type="match status" value="1"/>
</dbReference>
<dbReference type="PANTHER" id="PTHR40661">
    <property type="match status" value="1"/>
</dbReference>
<dbReference type="GO" id="GO:0016020">
    <property type="term" value="C:membrane"/>
    <property type="evidence" value="ECO:0007669"/>
    <property type="project" value="InterPro"/>
</dbReference>
<dbReference type="Pfam" id="PF01381">
    <property type="entry name" value="HTH_3"/>
    <property type="match status" value="1"/>
</dbReference>
<keyword evidence="2" id="KW-0378">Hydrolase</keyword>
<accession>Q1JZ74</accession>
<reference evidence="7" key="1">
    <citation type="submission" date="2006-05" db="EMBL/GenBank/DDBJ databases">
        <title>Annotation of the draft genome assembly of Desulfuromonas acetoxidans DSM 684.</title>
        <authorList>
            <consortium name="US DOE Joint Genome Institute (JGI-ORNL)"/>
            <person name="Larimer F."/>
            <person name="Land M."/>
            <person name="Hauser L."/>
        </authorList>
    </citation>
    <scope>NUCLEOTIDE SEQUENCE [LARGE SCALE GENOMIC DNA]</scope>
    <source>
        <strain evidence="7">DSM 684</strain>
    </source>
</reference>
<dbReference type="InterPro" id="IPR019756">
    <property type="entry name" value="Pept_S26A_signal_pept_1_Ser-AS"/>
</dbReference>
<dbReference type="AlphaFoldDB" id="Q1JZ74"/>
<dbReference type="Proteomes" id="UP000005695">
    <property type="component" value="Unassembled WGS sequence"/>
</dbReference>
<evidence type="ECO:0000256" key="1">
    <source>
        <dbReference type="ARBA" id="ARBA00022670"/>
    </source>
</evidence>
<dbReference type="SUPFAM" id="SSF47413">
    <property type="entry name" value="lambda repressor-like DNA-binding domains"/>
    <property type="match status" value="1"/>
</dbReference>
<feature type="domain" description="HTH cro/C1-type" evidence="6">
    <location>
        <begin position="28"/>
        <end position="80"/>
    </location>
</feature>
<sequence length="230" mass="25699">MCGSRSDEFVWIEHLTTEVVLKTIGERLRFLRGKQKLPDFAQRFGVSKSTLGRYEKGISLPDAGFLAAICQQLHVCPQWLLMGGEKPCQPFVKDCPSGACDDSGPSCIVRDYANLSSFKTFMDFFQNWVVDQGFEVDKLLSVRVTGDSMAPTFAAGSLVLVDMNQPDLSADAIFALRQDEKVIVRRLQKMVNGDVHVKTDNPRYEDQIVRSESLPILDIVGRVVWAGVHL</sequence>
<evidence type="ECO:0000259" key="6">
    <source>
        <dbReference type="PROSITE" id="PS50943"/>
    </source>
</evidence>
<dbReference type="SMART" id="SM00530">
    <property type="entry name" value="HTH_XRE"/>
    <property type="match status" value="1"/>
</dbReference>
<dbReference type="InterPro" id="IPR036286">
    <property type="entry name" value="LexA/Signal_pep-like_sf"/>
</dbReference>
<gene>
    <name evidence="7" type="ORF">Dace_1282</name>
</gene>
<dbReference type="InterPro" id="IPR039418">
    <property type="entry name" value="LexA-like"/>
</dbReference>
<evidence type="ECO:0000256" key="4">
    <source>
        <dbReference type="ARBA" id="ARBA00023125"/>
    </source>
</evidence>
<dbReference type="InterPro" id="IPR010982">
    <property type="entry name" value="Lambda_DNA-bd_dom_sf"/>
</dbReference>
<proteinExistence type="predicted"/>
<dbReference type="PANTHER" id="PTHR40661:SF3">
    <property type="entry name" value="FELS-1 PROPHAGE TRANSCRIPTIONAL REGULATOR"/>
    <property type="match status" value="1"/>
</dbReference>
<dbReference type="CDD" id="cd06529">
    <property type="entry name" value="S24_LexA-like"/>
    <property type="match status" value="1"/>
</dbReference>
<dbReference type="PROSITE" id="PS50943">
    <property type="entry name" value="HTH_CROC1"/>
    <property type="match status" value="1"/>
</dbReference>
<reference evidence="7" key="2">
    <citation type="submission" date="2006-05" db="EMBL/GenBank/DDBJ databases">
        <title>Sequencing of the draft genome and assembly of Desulfuromonas acetoxidans DSM 684.</title>
        <authorList>
            <consortium name="US DOE Joint Genome Institute (JGI-PGF)"/>
            <person name="Copeland A."/>
            <person name="Lucas S."/>
            <person name="Lapidus A."/>
            <person name="Barry K."/>
            <person name="Detter J.C."/>
            <person name="Glavina del Rio T."/>
            <person name="Hammon N."/>
            <person name="Israni S."/>
            <person name="Dalin E."/>
            <person name="Tice H."/>
            <person name="Bruce D."/>
            <person name="Pitluck S."/>
            <person name="Richardson P."/>
        </authorList>
    </citation>
    <scope>NUCLEOTIDE SEQUENCE [LARGE SCALE GENOMIC DNA]</scope>
    <source>
        <strain evidence="7">DSM 684</strain>
    </source>
</reference>
<evidence type="ECO:0000256" key="2">
    <source>
        <dbReference type="ARBA" id="ARBA00022801"/>
    </source>
</evidence>
<evidence type="ECO:0000313" key="7">
    <source>
        <dbReference type="EMBL" id="EAT15420.1"/>
    </source>
</evidence>
<dbReference type="GO" id="GO:0004252">
    <property type="term" value="F:serine-type endopeptidase activity"/>
    <property type="evidence" value="ECO:0007669"/>
    <property type="project" value="InterPro"/>
</dbReference>
<evidence type="ECO:0000256" key="5">
    <source>
        <dbReference type="ARBA" id="ARBA00023163"/>
    </source>
</evidence>
<evidence type="ECO:0000313" key="8">
    <source>
        <dbReference type="Proteomes" id="UP000005695"/>
    </source>
</evidence>
<dbReference type="Pfam" id="PF00717">
    <property type="entry name" value="Peptidase_S24"/>
    <property type="match status" value="1"/>
</dbReference>
<evidence type="ECO:0000256" key="3">
    <source>
        <dbReference type="ARBA" id="ARBA00023015"/>
    </source>
</evidence>
<keyword evidence="5" id="KW-0804">Transcription</keyword>
<dbReference type="EMBL" id="AAEW02000010">
    <property type="protein sequence ID" value="EAT15420.1"/>
    <property type="molecule type" value="Genomic_DNA"/>
</dbReference>
<keyword evidence="8" id="KW-1185">Reference proteome</keyword>
<dbReference type="SUPFAM" id="SSF51306">
    <property type="entry name" value="LexA/Signal peptidase"/>
    <property type="match status" value="1"/>
</dbReference>
<dbReference type="CDD" id="cd00093">
    <property type="entry name" value="HTH_XRE"/>
    <property type="match status" value="1"/>
</dbReference>
<keyword evidence="4" id="KW-0238">DNA-binding</keyword>
<name>Q1JZ74_DESA6</name>
<organism evidence="7 8">
    <name type="scientific">Desulfuromonas acetoxidans (strain DSM 684 / 11070)</name>
    <dbReference type="NCBI Taxonomy" id="281689"/>
    <lineage>
        <taxon>Bacteria</taxon>
        <taxon>Pseudomonadati</taxon>
        <taxon>Thermodesulfobacteriota</taxon>
        <taxon>Desulfuromonadia</taxon>
        <taxon>Desulfuromonadales</taxon>
        <taxon>Desulfuromonadaceae</taxon>
        <taxon>Desulfuromonas</taxon>
    </lineage>
</organism>
<dbReference type="InterPro" id="IPR001387">
    <property type="entry name" value="Cro/C1-type_HTH"/>
</dbReference>
<protein>
    <submittedName>
        <fullName evidence="7">Phage repressor</fullName>
    </submittedName>
</protein>
<comment type="caution">
    <text evidence="7">The sequence shown here is derived from an EMBL/GenBank/DDBJ whole genome shotgun (WGS) entry which is preliminary data.</text>
</comment>
<dbReference type="PROSITE" id="PS00501">
    <property type="entry name" value="SPASE_I_1"/>
    <property type="match status" value="1"/>
</dbReference>